<dbReference type="EMBL" id="RBXX01000002">
    <property type="protein sequence ID" value="RKT88528.1"/>
    <property type="molecule type" value="Genomic_DNA"/>
</dbReference>
<dbReference type="Pfam" id="PF07591">
    <property type="entry name" value="PT-HINT"/>
    <property type="match status" value="1"/>
</dbReference>
<dbReference type="SUPFAM" id="SSF51294">
    <property type="entry name" value="Hedgehog/intein (Hint) domain"/>
    <property type="match status" value="1"/>
</dbReference>
<dbReference type="OrthoDB" id="291011at2"/>
<evidence type="ECO:0000313" key="4">
    <source>
        <dbReference type="Proteomes" id="UP000199398"/>
    </source>
</evidence>
<protein>
    <submittedName>
        <fullName evidence="3">Pretoxin HINT domain-containing protein</fullName>
    </submittedName>
</protein>
<keyword evidence="5" id="KW-1185">Reference proteome</keyword>
<dbReference type="AlphaFoldDB" id="A0A1I4TSA0"/>
<evidence type="ECO:0000313" key="3">
    <source>
        <dbReference type="EMBL" id="SFM79457.1"/>
    </source>
</evidence>
<dbReference type="CDD" id="cd00081">
    <property type="entry name" value="Hint"/>
    <property type="match status" value="1"/>
</dbReference>
<proteinExistence type="predicted"/>
<dbReference type="InterPro" id="IPR003587">
    <property type="entry name" value="Hint_dom_N"/>
</dbReference>
<dbReference type="RefSeq" id="WP_093146880.1">
    <property type="nucleotide sequence ID" value="NZ_FOUP01000001.1"/>
</dbReference>
<dbReference type="InterPro" id="IPR036844">
    <property type="entry name" value="Hint_dom_sf"/>
</dbReference>
<dbReference type="Gene3D" id="2.170.16.10">
    <property type="entry name" value="Hedgehog/Intein (Hint) domain"/>
    <property type="match status" value="1"/>
</dbReference>
<evidence type="ECO:0000313" key="5">
    <source>
        <dbReference type="Proteomes" id="UP000270697"/>
    </source>
</evidence>
<name>A0A1I4TSA0_9PSEU</name>
<sequence length="335" mass="35160">MSAADWAALGHTLLDIAGLIPAFGAAFGLGSYAWYGADGAAADAALSCAAAVPVVGDAAAVGKLGSKLFKGADAAPAPRQQGVPCAPNSFVPGTLVLMADGSHKPIEEVDVGEVLATDPETGETGPRRVLATITGTGEKNLVEITIDTDGDTGDATGIVTATDEHPFWVDNQGRWINAEDLTAGADLYTPASETVDVTSIRTWSEPRTVHNLTINGIHTYYVLTGEVPVLVHNAPPGTCSITTPSTAPVINSKTVYTAKDRSFRVDIENQNPGQPGAGIHLQFMGRGADPKKYYYDPADGTWRTESGHTLSPRVVKQVPQRALDKAYQYFGMEAP</sequence>
<evidence type="ECO:0000259" key="1">
    <source>
        <dbReference type="SMART" id="SM00306"/>
    </source>
</evidence>
<reference evidence="2 5" key="2">
    <citation type="submission" date="2018-10" db="EMBL/GenBank/DDBJ databases">
        <title>Sequencing the genomes of 1000 actinobacteria strains.</title>
        <authorList>
            <person name="Klenk H.-P."/>
        </authorList>
    </citation>
    <scope>NUCLEOTIDE SEQUENCE [LARGE SCALE GENOMIC DNA]</scope>
    <source>
        <strain evidence="2 5">DSM 45119</strain>
    </source>
</reference>
<dbReference type="EMBL" id="FOUP01000001">
    <property type="protein sequence ID" value="SFM79457.1"/>
    <property type="molecule type" value="Genomic_DNA"/>
</dbReference>
<reference evidence="3 4" key="1">
    <citation type="submission" date="2016-10" db="EMBL/GenBank/DDBJ databases">
        <authorList>
            <person name="de Groot N.N."/>
        </authorList>
    </citation>
    <scope>NUCLEOTIDE SEQUENCE [LARGE SCALE GENOMIC DNA]</scope>
    <source>
        <strain evidence="3 4">CPCC 201259</strain>
    </source>
</reference>
<evidence type="ECO:0000313" key="2">
    <source>
        <dbReference type="EMBL" id="RKT88528.1"/>
    </source>
</evidence>
<dbReference type="Proteomes" id="UP000270697">
    <property type="component" value="Unassembled WGS sequence"/>
</dbReference>
<organism evidence="3 4">
    <name type="scientific">Saccharopolyspora antimicrobica</name>
    <dbReference type="NCBI Taxonomy" id="455193"/>
    <lineage>
        <taxon>Bacteria</taxon>
        <taxon>Bacillati</taxon>
        <taxon>Actinomycetota</taxon>
        <taxon>Actinomycetes</taxon>
        <taxon>Pseudonocardiales</taxon>
        <taxon>Pseudonocardiaceae</taxon>
        <taxon>Saccharopolyspora</taxon>
    </lineage>
</organism>
<dbReference type="Proteomes" id="UP000199398">
    <property type="component" value="Unassembled WGS sequence"/>
</dbReference>
<accession>A0A1I4TSA0</accession>
<dbReference type="SMART" id="SM00306">
    <property type="entry name" value="HintN"/>
    <property type="match status" value="1"/>
</dbReference>
<dbReference type="STRING" id="455193.SAMN05421805_1011550"/>
<gene>
    <name evidence="2" type="ORF">ATL45_6965</name>
    <name evidence="3" type="ORF">SAMN05421805_1011550</name>
</gene>
<feature type="domain" description="Hint" evidence="1">
    <location>
        <begin position="87"/>
        <end position="191"/>
    </location>
</feature>